<comment type="caution">
    <text evidence="1">The sequence shown here is derived from an EMBL/GenBank/DDBJ whole genome shotgun (WGS) entry which is preliminary data.</text>
</comment>
<sequence length="96" mass="11141">MRLTAAQIRRNVILLFRDRVRQINKKEELKAAKDLKRADNGRRKTASRCPALREWKADKTGKSPFENGCADYRKDNSDKELPVDTKLGAETHLRNF</sequence>
<evidence type="ECO:0000313" key="2">
    <source>
        <dbReference type="Proteomes" id="UP000322084"/>
    </source>
</evidence>
<evidence type="ECO:0000313" key="1">
    <source>
        <dbReference type="EMBL" id="GEQ98145.1"/>
    </source>
</evidence>
<dbReference type="EMBL" id="BKCL01000005">
    <property type="protein sequence ID" value="GEQ98145.1"/>
    <property type="molecule type" value="Genomic_DNA"/>
</dbReference>
<protein>
    <submittedName>
        <fullName evidence="1">Uncharacterized protein</fullName>
    </submittedName>
</protein>
<name>A0A5A7MT57_9PROT</name>
<organism evidence="1 2">
    <name type="scientific">Iodidimonas gelatinilytica</name>
    <dbReference type="NCBI Taxonomy" id="1236966"/>
    <lineage>
        <taxon>Bacteria</taxon>
        <taxon>Pseudomonadati</taxon>
        <taxon>Pseudomonadota</taxon>
        <taxon>Alphaproteobacteria</taxon>
        <taxon>Iodidimonadales</taxon>
        <taxon>Iodidimonadaceae</taxon>
        <taxon>Iodidimonas</taxon>
    </lineage>
</organism>
<dbReference type="AlphaFoldDB" id="A0A5A7MT57"/>
<reference evidence="1 2" key="1">
    <citation type="submission" date="2019-09" db="EMBL/GenBank/DDBJ databases">
        <title>NBRP : Genome information of microbial organism related human and environment.</title>
        <authorList>
            <person name="Hattori M."/>
            <person name="Oshima K."/>
            <person name="Inaba H."/>
            <person name="Suda W."/>
            <person name="Sakamoto M."/>
            <person name="Iino T."/>
            <person name="Kitahara M."/>
            <person name="Oshida Y."/>
            <person name="Iida T."/>
            <person name="Kudo T."/>
            <person name="Itoh T."/>
            <person name="Ohkuma M."/>
        </authorList>
    </citation>
    <scope>NUCLEOTIDE SEQUENCE [LARGE SCALE GENOMIC DNA]</scope>
    <source>
        <strain evidence="1 2">Hi-2</strain>
    </source>
</reference>
<accession>A0A5A7MT57</accession>
<gene>
    <name evidence="1" type="ORF">JCM17844_17820</name>
</gene>
<proteinExistence type="predicted"/>
<dbReference type="Proteomes" id="UP000322084">
    <property type="component" value="Unassembled WGS sequence"/>
</dbReference>